<dbReference type="PANTHER" id="PTHR22946:SF9">
    <property type="entry name" value="POLYKETIDE TRANSFERASE AF380"/>
    <property type="match status" value="1"/>
</dbReference>
<gene>
    <name evidence="3" type="ORF">HMPREF0446_00191</name>
</gene>
<proteinExistence type="predicted"/>
<name>D0BJQ6_9LACT</name>
<dbReference type="eggNOG" id="COG1073">
    <property type="taxonomic scope" value="Bacteria"/>
</dbReference>
<reference evidence="3" key="2">
    <citation type="submission" date="2011-10" db="EMBL/GenBank/DDBJ databases">
        <title>The Genome Sequence of Granulicatella elegans ATCC 700633.</title>
        <authorList>
            <consortium name="The Broad Institute Genome Sequencing Platform"/>
            <consortium name="The Broad Institute Genome Sequencing Center for Infectious Disease"/>
            <person name="Earl A."/>
            <person name="Ward D."/>
            <person name="Feldgarden M."/>
            <person name="Gevers D."/>
            <person name="Sibley C.D."/>
            <person name="Field T.R."/>
            <person name="Grinwis M."/>
            <person name="Eshaghurshan C.S."/>
            <person name="Surette M.G."/>
            <person name="Young S.K."/>
            <person name="Zeng Q."/>
            <person name="Gargeya S."/>
            <person name="Fitzgerald M."/>
            <person name="Haas B."/>
            <person name="Abouelleil A."/>
            <person name="Alvarado L."/>
            <person name="Arachchi H.M."/>
            <person name="Berlin A."/>
            <person name="Brown A."/>
            <person name="Chapman S.B."/>
            <person name="Chen Z."/>
            <person name="Dunbar C."/>
            <person name="Freedman E."/>
            <person name="Gearin G."/>
            <person name="Goldberg J."/>
            <person name="Griggs A."/>
            <person name="Gujja S."/>
            <person name="Heiman D."/>
            <person name="Howarth C."/>
            <person name="Larson L."/>
            <person name="Lui A."/>
            <person name="MacDonald P.J.P."/>
            <person name="Montmayeur A."/>
            <person name="Murphy C."/>
            <person name="Neiman D."/>
            <person name="Pearson M."/>
            <person name="Priest M."/>
            <person name="Roberts A."/>
            <person name="Saif S."/>
            <person name="Shea T."/>
            <person name="Shenoy N."/>
            <person name="Sisk P."/>
            <person name="Stolte C."/>
            <person name="Sykes S."/>
            <person name="Wortman J."/>
            <person name="Nusbaum C."/>
            <person name="Birren B."/>
        </authorList>
    </citation>
    <scope>NUCLEOTIDE SEQUENCE [LARGE SCALE GENOMIC DNA]</scope>
    <source>
        <strain evidence="3">ATCC 700633</strain>
    </source>
</reference>
<dbReference type="Proteomes" id="UP000002939">
    <property type="component" value="Unassembled WGS sequence"/>
</dbReference>
<dbReference type="InterPro" id="IPR029058">
    <property type="entry name" value="AB_hydrolase_fold"/>
</dbReference>
<evidence type="ECO:0000313" key="3">
    <source>
        <dbReference type="EMBL" id="EEW93309.1"/>
    </source>
</evidence>
<dbReference type="Pfam" id="PF01738">
    <property type="entry name" value="DLH"/>
    <property type="match status" value="1"/>
</dbReference>
<dbReference type="EMBL" id="ACRF02000014">
    <property type="protein sequence ID" value="EEW93309.1"/>
    <property type="molecule type" value="Genomic_DNA"/>
</dbReference>
<evidence type="ECO:0000313" key="4">
    <source>
        <dbReference type="Proteomes" id="UP000002939"/>
    </source>
</evidence>
<keyword evidence="4" id="KW-1185">Reference proteome</keyword>
<dbReference type="AlphaFoldDB" id="D0BJQ6"/>
<protein>
    <recommendedName>
        <fullName evidence="2">Dienelactone hydrolase domain-containing protein</fullName>
    </recommendedName>
</protein>
<evidence type="ECO:0000259" key="2">
    <source>
        <dbReference type="Pfam" id="PF01738"/>
    </source>
</evidence>
<dbReference type="InterPro" id="IPR002925">
    <property type="entry name" value="Dienelactn_hydro"/>
</dbReference>
<comment type="caution">
    <text evidence="3">The sequence shown here is derived from an EMBL/GenBank/DDBJ whole genome shotgun (WGS) entry which is preliminary data.</text>
</comment>
<dbReference type="RefSeq" id="WP_006702466.1">
    <property type="nucleotide sequence ID" value="NZ_KI391971.1"/>
</dbReference>
<organism evidence="3 4">
    <name type="scientific">Granulicatella elegans ATCC 700633</name>
    <dbReference type="NCBI Taxonomy" id="626369"/>
    <lineage>
        <taxon>Bacteria</taxon>
        <taxon>Bacillati</taxon>
        <taxon>Bacillota</taxon>
        <taxon>Bacilli</taxon>
        <taxon>Lactobacillales</taxon>
        <taxon>Carnobacteriaceae</taxon>
        <taxon>Granulicatella</taxon>
    </lineage>
</organism>
<accession>D0BJQ6</accession>
<dbReference type="Gene3D" id="3.40.50.1820">
    <property type="entry name" value="alpha/beta hydrolase"/>
    <property type="match status" value="1"/>
</dbReference>
<dbReference type="PANTHER" id="PTHR22946">
    <property type="entry name" value="DIENELACTONE HYDROLASE DOMAIN-CONTAINING PROTEIN-RELATED"/>
    <property type="match status" value="1"/>
</dbReference>
<evidence type="ECO:0000256" key="1">
    <source>
        <dbReference type="ARBA" id="ARBA00022801"/>
    </source>
</evidence>
<sequence length="253" mass="28768">MIIIQEKNIEQIPILEIVQEENKDKMIPTVVCYHGWTGSKENCIHYGAMLAKNGMRAILPDQLYHGERKTSELNGFELWEIIGQNVKEFPTLVGAYQKENLVDNKIGAIGFSMGGMTTYALLKHFPFLYAAVSLMGNADPVEFAKWSLTSTWMKDKPAVELTPDLMDKYIPMLQSLSLADNPETIAGRPVLIWHGLEDKKVPYALNRAFYEKIKDEPYAGRVKWIETPEVPHFVTFKAIEASVEFLKESLVEE</sequence>
<dbReference type="OrthoDB" id="31158at2"/>
<dbReference type="GO" id="GO:0052689">
    <property type="term" value="F:carboxylic ester hydrolase activity"/>
    <property type="evidence" value="ECO:0007669"/>
    <property type="project" value="UniProtKB-ARBA"/>
</dbReference>
<dbReference type="STRING" id="626369.HMPREF0446_00191"/>
<keyword evidence="1" id="KW-0378">Hydrolase</keyword>
<dbReference type="HOGENOM" id="CLU_094948_1_0_9"/>
<dbReference type="InterPro" id="IPR050261">
    <property type="entry name" value="FrsA_esterase"/>
</dbReference>
<feature type="domain" description="Dienelactone hydrolase" evidence="2">
    <location>
        <begin position="24"/>
        <end position="224"/>
    </location>
</feature>
<reference evidence="3" key="1">
    <citation type="submission" date="2009-09" db="EMBL/GenBank/DDBJ databases">
        <authorList>
            <consortium name="The Broad Institute Genome Sequencing Platform"/>
            <person name="Ward D."/>
            <person name="Feldgarden M."/>
            <person name="Earl A."/>
            <person name="Young S.K."/>
            <person name="Zeng Q."/>
            <person name="Koehrsen M."/>
            <person name="Alvarado L."/>
            <person name="Berlin A."/>
            <person name="Bochicchio J."/>
            <person name="Borenstein D."/>
            <person name="Chapman S.B."/>
            <person name="Chen Z."/>
            <person name="Engels R."/>
            <person name="Freedman E."/>
            <person name="Gellesch M."/>
            <person name="Goldberg J."/>
            <person name="Griggs A."/>
            <person name="Gujja S."/>
            <person name="Heilman E."/>
            <person name="Heiman D."/>
            <person name="Hepburn T."/>
            <person name="Howarth C."/>
            <person name="Jen D."/>
            <person name="Larson L."/>
            <person name="Lewis B."/>
            <person name="Mehta T."/>
            <person name="Park D."/>
            <person name="Pearson M."/>
            <person name="Roberts A."/>
            <person name="Saif S."/>
            <person name="Shea T."/>
            <person name="Shenoy N."/>
            <person name="Sisk P."/>
            <person name="Stolte C."/>
            <person name="Sykes S."/>
            <person name="Thomson T."/>
            <person name="Walk T."/>
            <person name="White J."/>
            <person name="Yandava C."/>
            <person name="Sibley C.D."/>
            <person name="Field T.R."/>
            <person name="Grinwis M."/>
            <person name="Eshaghurshan C.S."/>
            <person name="Surette M.G."/>
            <person name="Haas B."/>
            <person name="Nusbaum C."/>
            <person name="Birren B."/>
        </authorList>
    </citation>
    <scope>NUCLEOTIDE SEQUENCE [LARGE SCALE GENOMIC DNA]</scope>
    <source>
        <strain evidence="3">ATCC 700633</strain>
    </source>
</reference>
<dbReference type="SUPFAM" id="SSF53474">
    <property type="entry name" value="alpha/beta-Hydrolases"/>
    <property type="match status" value="1"/>
</dbReference>